<evidence type="ECO:0000256" key="2">
    <source>
        <dbReference type="ARBA" id="ARBA00022801"/>
    </source>
</evidence>
<dbReference type="Gene3D" id="3.40.50.10810">
    <property type="entry name" value="Tandem AAA-ATPase domain"/>
    <property type="match status" value="1"/>
</dbReference>
<dbReference type="PANTHER" id="PTHR36498:SF1">
    <property type="entry name" value="TATA-BINDING PROTEIN-ASSOCIATED FACTOR 172"/>
    <property type="match status" value="1"/>
</dbReference>
<keyword evidence="3" id="KW-0067">ATP-binding</keyword>
<feature type="domain" description="Helicase C-terminal" evidence="5">
    <location>
        <begin position="1746"/>
        <end position="1908"/>
    </location>
</feature>
<dbReference type="GO" id="GO:0016887">
    <property type="term" value="F:ATP hydrolysis activity"/>
    <property type="evidence" value="ECO:0007669"/>
    <property type="project" value="InterPro"/>
</dbReference>
<dbReference type="InterPro" id="IPR038718">
    <property type="entry name" value="SNF2-like_sf"/>
</dbReference>
<dbReference type="HOGENOM" id="CLU_000315_1_1_1"/>
<dbReference type="InterPro" id="IPR001650">
    <property type="entry name" value="Helicase_C-like"/>
</dbReference>
<dbReference type="GO" id="GO:0005524">
    <property type="term" value="F:ATP binding"/>
    <property type="evidence" value="ECO:0007669"/>
    <property type="project" value="InterPro"/>
</dbReference>
<dbReference type="PANTHER" id="PTHR36498">
    <property type="entry name" value="TATA-BINDING PROTEIN-ASSOCIATED FACTOR 172"/>
    <property type="match status" value="1"/>
</dbReference>
<dbReference type="InterPro" id="IPR044972">
    <property type="entry name" value="Mot1"/>
</dbReference>
<evidence type="ECO:0000256" key="3">
    <source>
        <dbReference type="ARBA" id="ARBA00022840"/>
    </source>
</evidence>
<evidence type="ECO:0000259" key="5">
    <source>
        <dbReference type="PROSITE" id="PS51194"/>
    </source>
</evidence>
<evidence type="ECO:0000259" key="4">
    <source>
        <dbReference type="PROSITE" id="PS51192"/>
    </source>
</evidence>
<dbReference type="SMART" id="SM00487">
    <property type="entry name" value="DEXDc"/>
    <property type="match status" value="1"/>
</dbReference>
<dbReference type="EMBL" id="JMKJ01000377">
    <property type="protein sequence ID" value="KGG51138.1"/>
    <property type="molecule type" value="Genomic_DNA"/>
</dbReference>
<organism evidence="6 7">
    <name type="scientific">Mitosporidium daphniae</name>
    <dbReference type="NCBI Taxonomy" id="1485682"/>
    <lineage>
        <taxon>Eukaryota</taxon>
        <taxon>Fungi</taxon>
        <taxon>Fungi incertae sedis</taxon>
        <taxon>Microsporidia</taxon>
        <taxon>Mitosporidium</taxon>
    </lineage>
</organism>
<keyword evidence="7" id="KW-1185">Reference proteome</keyword>
<dbReference type="InterPro" id="IPR014001">
    <property type="entry name" value="Helicase_ATP-bd"/>
</dbReference>
<dbReference type="PROSITE" id="PS51194">
    <property type="entry name" value="HELICASE_CTER"/>
    <property type="match status" value="1"/>
</dbReference>
<evidence type="ECO:0000313" key="7">
    <source>
        <dbReference type="Proteomes" id="UP000029725"/>
    </source>
</evidence>
<accession>A0A098VQ29</accession>
<dbReference type="Pfam" id="PF00271">
    <property type="entry name" value="Helicase_C"/>
    <property type="match status" value="1"/>
</dbReference>
<evidence type="ECO:0000256" key="1">
    <source>
        <dbReference type="ARBA" id="ARBA00022741"/>
    </source>
</evidence>
<proteinExistence type="predicted"/>
<dbReference type="Gene3D" id="3.40.50.300">
    <property type="entry name" value="P-loop containing nucleotide triphosphate hydrolases"/>
    <property type="match status" value="1"/>
</dbReference>
<dbReference type="VEuPathDB" id="MicrosporidiaDB:DI09_43p130"/>
<dbReference type="GO" id="GO:0003677">
    <property type="term" value="F:DNA binding"/>
    <property type="evidence" value="ECO:0007669"/>
    <property type="project" value="InterPro"/>
</dbReference>
<dbReference type="SUPFAM" id="SSF52540">
    <property type="entry name" value="P-loop containing nucleoside triphosphate hydrolases"/>
    <property type="match status" value="2"/>
</dbReference>
<keyword evidence="1" id="KW-0547">Nucleotide-binding</keyword>
<dbReference type="GeneID" id="25259967"/>
<dbReference type="Pfam" id="PF00176">
    <property type="entry name" value="SNF2-rel_dom"/>
    <property type="match status" value="1"/>
</dbReference>
<keyword evidence="2" id="KW-0378">Hydrolase</keyword>
<dbReference type="InterPro" id="IPR027417">
    <property type="entry name" value="P-loop_NTPase"/>
</dbReference>
<dbReference type="SMART" id="SM00490">
    <property type="entry name" value="HELICc"/>
    <property type="match status" value="1"/>
</dbReference>
<evidence type="ECO:0000313" key="6">
    <source>
        <dbReference type="EMBL" id="KGG51138.1"/>
    </source>
</evidence>
<dbReference type="Proteomes" id="UP000029725">
    <property type="component" value="Unassembled WGS sequence"/>
</dbReference>
<sequence>MPPSLPRRKEPITRTQILLNNSQPDDSAAQISRSLSTSAPEAVISSIPVAFLPMNEFHEEVSRSKNSLSDSSNVSESSRLVISTSSATTSQNRIDRLLAILETGQTSQVRLNAGEQLAQIGTLRSETISPICQRLISLLLRPSTKPAASSSSGPSSWDVREAASAALGYFGPLLNTLSKVSDSSAIKTESDCDLAKITPPFHPFQSDWQLTLESHLSTFDIVAFIRGGERLLSSAGTEYDEEDYSAQSPLNARSNPELKKKRLATAREEVQRATGGVLGAAIPGTSALPMDWIDEEDVASPSPCSKPKQKGRVCKPVSFPSGPLPEPSSLMDAILQLSFEGLLHDRWTIRHGAALGLEALLMQRLPIDEKDGFAICCVAFRVLQLLTLESFADFVGERTQAPVREAAASLLATACTSLQFSFERSTSLINEALQMIGMQVVRMADQTLPWHARHAALLVIKALIVSSGGSPKPLQPLDVVQILTTCLTAPCEDDDIRLVATEILLWLLENDGSTLLKDTAEPVSAITCNLKERRFILESLSLSRLAASISQLMLERAHEEEDLSPITTVGMQLLAALLITETSKNQRAKDATKPSTAIDKVEPEAFIRDPSIVNVLTGDATALLIYSRHPLSSVRAAFLRTIRLMRMQVHPPSLLMEALFQSMLLEDDPELLGETAALWSEILPTIVCEEASSEQLMTAVLRMRTLLLHHPLAPFVRAAFPWASKSDLGFSPADISTLTASVVATSASMPRLINRWRAAVALGELLAAMPIITFADLTEQLFPLQPGHGAWRTMASAWVLMRCVRFSMEMRRDAAIMLWQLALLPLSTDEIVFQEEEADLVAAIERHLNQVTTVSPGSLNASIPGLLGRAAALISQDPQCFFQLQSLVDSLQSMHEQLRLQVWAILATLFLRFLLPIDNVAVPASLSSFALNPVLRPIVSWLRSEDGSIQSLQALAPIKGEVSAAFALLLHHLITADSHLATYSSASPEMLPKNTSPKLPSAQASKTLFAVAQPATAAFKALANMLLGIGSADIFLETFDGVHLDNQDQKEDATNDHERDMETCVSEVEPRLPAPFARAFLALSSILKPVNLELQWIRWLQDALFPPQIPLLRRLQLSWLIINAAGYNCTLEDGDNLTFHVASPLDSHLESGIKKSSPSIRLLSLQNDILLFKDPTEENDPAELEAKIHWSAWVLAATAGKPYHQSLSFNSSRQLDHMLLQEILTPGSPLSLVDVMSSTQLMSDSSTSILRIRGVLDAIIRIFSLENNGVASSYVNAILMYLPLLAPPLIPLLSHADVGIRLRSAHCFAIVIQGVALQVSPSKDTTTLQTANMKPLLEQMRTDAIHFCDQLFRPETVPLFDPQICYGPYQGDQPSNLKKGDTLGIEESEKDTDGIFSCASQAQQNAKSFAEFTLRPYQREGISWLAFLARAGLHGILCDDMGLGKTIQMLTVLAAGAAGIFSPREKQLPSLIVVPPSLLLHWKMECERLTGRYLQPMLYHGPDRRGLLATFRNWPQDHPGENSHINGPCRGLLVISTYDVVRVDPELLSEITWAWVVLDEGHAIRNFRSKVSVATKQLRALHRVILTGTPVQNNLTELWSLFDFIMPGFLGNTHAVFMRCYGRTVQAAAAASNATSKNARKAVVRRSAETLELLHRACNPFMLRRMKEDVLDDLPPKIIIDRFVELSQEQRKLYEFVLHRDREEGVHVFSTIRTLLQVCNAPALLKGADGTGPSEVTDAATSIPPKLVALGELLSESGITGSSPYAHRALLVFQSTRMLEIVEEQLLRRSFSEITWLRLDGSIPPARRGMVVENFNGDASIGLLLMTIGIGGEGLNLTGADIVIFVECDWNPTKDLQAMDRVHRLGQTRSVSVYRLLTRGTIEQRLLSLQQFKLSMVSSLITQQNAALSSMDTTKLLDIFLLAPE</sequence>
<protein>
    <submittedName>
        <fullName evidence="6">Uncharacterized protein</fullName>
    </submittedName>
</protein>
<name>A0A098VQ29_9MICR</name>
<dbReference type="OrthoDB" id="10252227at2759"/>
<comment type="caution">
    <text evidence="6">The sequence shown here is derived from an EMBL/GenBank/DDBJ whole genome shotgun (WGS) entry which is preliminary data.</text>
</comment>
<dbReference type="CDD" id="cd18793">
    <property type="entry name" value="SF2_C_SNF"/>
    <property type="match status" value="1"/>
</dbReference>
<dbReference type="GO" id="GO:0017025">
    <property type="term" value="F:TBP-class protein binding"/>
    <property type="evidence" value="ECO:0007669"/>
    <property type="project" value="InterPro"/>
</dbReference>
<gene>
    <name evidence="6" type="ORF">DI09_43p130</name>
</gene>
<dbReference type="SUPFAM" id="SSF48371">
    <property type="entry name" value="ARM repeat"/>
    <property type="match status" value="1"/>
</dbReference>
<reference evidence="6 7" key="1">
    <citation type="submission" date="2014-04" db="EMBL/GenBank/DDBJ databases">
        <title>A new species of microsporidia sheds light on the evolution of extreme parasitism.</title>
        <authorList>
            <person name="Haag K.L."/>
            <person name="James T.Y."/>
            <person name="Larsson R."/>
            <person name="Schaer T.M."/>
            <person name="Refardt D."/>
            <person name="Pombert J.-F."/>
            <person name="Ebert D."/>
        </authorList>
    </citation>
    <scope>NUCLEOTIDE SEQUENCE [LARGE SCALE GENOMIC DNA]</scope>
    <source>
        <strain evidence="6 7">UGP3</strain>
        <tissue evidence="6">Spores</tissue>
    </source>
</reference>
<dbReference type="InterPro" id="IPR000330">
    <property type="entry name" value="SNF2_N"/>
</dbReference>
<dbReference type="RefSeq" id="XP_013237565.1">
    <property type="nucleotide sequence ID" value="XM_013382111.1"/>
</dbReference>
<dbReference type="PROSITE" id="PS51192">
    <property type="entry name" value="HELICASE_ATP_BIND_1"/>
    <property type="match status" value="1"/>
</dbReference>
<dbReference type="InterPro" id="IPR049730">
    <property type="entry name" value="SNF2/RAD54-like_C"/>
</dbReference>
<feature type="domain" description="Helicase ATP-binding" evidence="4">
    <location>
        <begin position="1426"/>
        <end position="1608"/>
    </location>
</feature>
<dbReference type="InterPro" id="IPR016024">
    <property type="entry name" value="ARM-type_fold"/>
</dbReference>